<dbReference type="PANTHER" id="PTHR30163">
    <property type="entry name" value="MEMBRANE-BOUND LYTIC MUREIN TRANSGLYCOSYLASE B"/>
    <property type="match status" value="1"/>
</dbReference>
<gene>
    <name evidence="2" type="ORF">METZ01_LOCUS160894</name>
</gene>
<dbReference type="NCBIfam" id="TIGR02282">
    <property type="entry name" value="MltB"/>
    <property type="match status" value="1"/>
</dbReference>
<name>A0A382B2K1_9ZZZZ</name>
<dbReference type="EMBL" id="UINC01027936">
    <property type="protein sequence ID" value="SVB08040.1"/>
    <property type="molecule type" value="Genomic_DNA"/>
</dbReference>
<dbReference type="Gene3D" id="1.10.530.10">
    <property type="match status" value="1"/>
</dbReference>
<dbReference type="PANTHER" id="PTHR30163:SF9">
    <property type="entry name" value="MEMBRANE-BOUND LYTIC MUREIN TRANSGLYCOSYLASE B"/>
    <property type="match status" value="1"/>
</dbReference>
<protein>
    <recommendedName>
        <fullName evidence="1">Transglycosylase SLT domain-containing protein</fullName>
    </recommendedName>
</protein>
<dbReference type="CDD" id="cd13399">
    <property type="entry name" value="Slt35-like"/>
    <property type="match status" value="1"/>
</dbReference>
<accession>A0A382B2K1</accession>
<evidence type="ECO:0000259" key="1">
    <source>
        <dbReference type="Pfam" id="PF13406"/>
    </source>
</evidence>
<dbReference type="Pfam" id="PF13406">
    <property type="entry name" value="SLT_2"/>
    <property type="match status" value="1"/>
</dbReference>
<dbReference type="InterPro" id="IPR043426">
    <property type="entry name" value="MltB-like"/>
</dbReference>
<reference evidence="2" key="1">
    <citation type="submission" date="2018-05" db="EMBL/GenBank/DDBJ databases">
        <authorList>
            <person name="Lanie J.A."/>
            <person name="Ng W.-L."/>
            <person name="Kazmierczak K.M."/>
            <person name="Andrzejewski T.M."/>
            <person name="Davidsen T.M."/>
            <person name="Wayne K.J."/>
            <person name="Tettelin H."/>
            <person name="Glass J.I."/>
            <person name="Rusch D."/>
            <person name="Podicherti R."/>
            <person name="Tsui H.-C.T."/>
            <person name="Winkler M.E."/>
        </authorList>
    </citation>
    <scope>NUCLEOTIDE SEQUENCE</scope>
</reference>
<organism evidence="2">
    <name type="scientific">marine metagenome</name>
    <dbReference type="NCBI Taxonomy" id="408172"/>
    <lineage>
        <taxon>unclassified sequences</taxon>
        <taxon>metagenomes</taxon>
        <taxon>ecological metagenomes</taxon>
    </lineage>
</organism>
<dbReference type="FunFam" id="1.10.8.350:FF:000001">
    <property type="entry name" value="Lytic murein transglycosylase B"/>
    <property type="match status" value="1"/>
</dbReference>
<dbReference type="InterPro" id="IPR011757">
    <property type="entry name" value="Lytic_transglycosylase_MltB"/>
</dbReference>
<dbReference type="InterPro" id="IPR031304">
    <property type="entry name" value="SLT_2"/>
</dbReference>
<feature type="domain" description="Transglycosylase SLT" evidence="1">
    <location>
        <begin position="35"/>
        <end position="317"/>
    </location>
</feature>
<dbReference type="AlphaFoldDB" id="A0A382B2K1"/>
<evidence type="ECO:0000313" key="2">
    <source>
        <dbReference type="EMBL" id="SVB08040.1"/>
    </source>
</evidence>
<dbReference type="InterPro" id="IPR023346">
    <property type="entry name" value="Lysozyme-like_dom_sf"/>
</dbReference>
<dbReference type="GO" id="GO:0008933">
    <property type="term" value="F:peptidoglycan lytic transglycosylase activity"/>
    <property type="evidence" value="ECO:0007669"/>
    <property type="project" value="TreeGrafter"/>
</dbReference>
<dbReference type="Gene3D" id="1.10.8.350">
    <property type="entry name" value="Bacterial muramidase"/>
    <property type="match status" value="1"/>
</dbReference>
<dbReference type="GO" id="GO:0009253">
    <property type="term" value="P:peptidoglycan catabolic process"/>
    <property type="evidence" value="ECO:0007669"/>
    <property type="project" value="TreeGrafter"/>
</dbReference>
<proteinExistence type="predicted"/>
<sequence length="333" mass="39297">MIKLYFIPIALLYILFNVSIVYAKDIDSRSEFVFYMEEKHGFDRQELNLLFDQTIVSQSILNAIKRPAEKKLSWHQYREIFIKKKRIEQGVQFWLDNQLKLQEAEERFGVPPEIITAIIGVETYYGKNSGRYRVIDSLNTLAFHYPKRAAFFRSELEHFLLFSREQNFNPEELKGSYAGAMGMPQFISSSYRNYAIDFDNDSVADIWNNPNNVIGSVANYFFEHGWKNKAPIITKVIVKGDQYKKILDNNLELNIYESDLEEIGIQYNSTFQDNEKLKLFEFRLEHGSEYWLAQNNFYVITRYNHSKLYAMAVYQLALEIKDHKNKNANILEN</sequence>
<dbReference type="SUPFAM" id="SSF53955">
    <property type="entry name" value="Lysozyme-like"/>
    <property type="match status" value="1"/>
</dbReference>